<dbReference type="GO" id="GO:0015920">
    <property type="term" value="P:lipopolysaccharide transport"/>
    <property type="evidence" value="ECO:0007669"/>
    <property type="project" value="TreeGrafter"/>
</dbReference>
<evidence type="ECO:0000256" key="1">
    <source>
        <dbReference type="ARBA" id="ARBA00007783"/>
    </source>
</evidence>
<dbReference type="OrthoDB" id="9786910at2"/>
<evidence type="ECO:0000256" key="3">
    <source>
        <dbReference type="SAM" id="Phobius"/>
    </source>
</evidence>
<dbReference type="PANTHER" id="PTHR30413">
    <property type="entry name" value="INNER MEMBRANE TRANSPORT PERMEASE"/>
    <property type="match status" value="1"/>
</dbReference>
<feature type="transmembrane region" description="Helical" evidence="3">
    <location>
        <begin position="152"/>
        <end position="175"/>
    </location>
</feature>
<keyword evidence="5" id="KW-1185">Reference proteome</keyword>
<accession>A0A554WJV4</accession>
<keyword evidence="3" id="KW-1133">Transmembrane helix</keyword>
<dbReference type="PANTHER" id="PTHR30413:SF10">
    <property type="entry name" value="CAPSULE POLYSACCHARIDE EXPORT INNER-MEMBRANE PROTEIN CTRC"/>
    <property type="match status" value="1"/>
</dbReference>
<comment type="similarity">
    <text evidence="1">Belongs to the ABC-2 integral membrane protein family.</text>
</comment>
<dbReference type="RefSeq" id="WP_144326289.1">
    <property type="nucleotide sequence ID" value="NZ_VJNA01000020.1"/>
</dbReference>
<feature type="transmembrane region" description="Helical" evidence="3">
    <location>
        <begin position="39"/>
        <end position="61"/>
    </location>
</feature>
<comment type="caution">
    <text evidence="4">The sequence shown here is derived from an EMBL/GenBank/DDBJ whole genome shotgun (WGS) entry which is preliminary data.</text>
</comment>
<dbReference type="AlphaFoldDB" id="A0A554WJV4"/>
<proteinExistence type="inferred from homology"/>
<organism evidence="4 5">
    <name type="scientific">Tepidimonas aquatica</name>
    <dbReference type="NCBI Taxonomy" id="247482"/>
    <lineage>
        <taxon>Bacteria</taxon>
        <taxon>Pseudomonadati</taxon>
        <taxon>Pseudomonadota</taxon>
        <taxon>Betaproteobacteria</taxon>
        <taxon>Burkholderiales</taxon>
        <taxon>Tepidimonas</taxon>
    </lineage>
</organism>
<reference evidence="4 5" key="1">
    <citation type="submission" date="2019-07" db="EMBL/GenBank/DDBJ databases">
        <title>Tepidimonas aquatica CLN-1 draft genome.</title>
        <authorList>
            <person name="Da Costa M.S."/>
            <person name="Froufe H.J.C."/>
            <person name="Egas C."/>
            <person name="Albuquerque L."/>
        </authorList>
    </citation>
    <scope>NUCLEOTIDE SEQUENCE [LARGE SCALE GENOMIC DNA]</scope>
    <source>
        <strain evidence="4 5">CLN-1</strain>
    </source>
</reference>
<sequence length="274" mass="29426">MVHPLPSAADSARRQTWRFVVLLARQRLIEAYRGAGLGAWWSILPQLAQIGTLALILGAVMQHRLGAAAGGPPVPYVVYMLPGVLLWQLFHDTLLHVADALPAQRLILKKNAVDLAVLPLYVPLAQMAPFAVGLALLWLLVSVLWQPIGVHVIGVTVLAAAALLALAYCIGWVWGSLAVIVPDIRHALAPLLQVGFWLTPIVYPASLIPAPLHGVLAWGHPWYGLIAPVQAAWTGLPASVPPSAALLPLLLGAIHALVLRRIVRHGRKLLLDAL</sequence>
<name>A0A554WJV4_9BURK</name>
<evidence type="ECO:0000313" key="4">
    <source>
        <dbReference type="EMBL" id="TSE23825.1"/>
    </source>
</evidence>
<feature type="transmembrane region" description="Helical" evidence="3">
    <location>
        <begin position="73"/>
        <end position="90"/>
    </location>
</feature>
<evidence type="ECO:0000313" key="5">
    <source>
        <dbReference type="Proteomes" id="UP000318554"/>
    </source>
</evidence>
<keyword evidence="2" id="KW-0813">Transport</keyword>
<dbReference type="EMBL" id="VJNA01000020">
    <property type="protein sequence ID" value="TSE23825.1"/>
    <property type="molecule type" value="Genomic_DNA"/>
</dbReference>
<protein>
    <submittedName>
        <fullName evidence="4">Uncharacterized protein</fullName>
    </submittedName>
</protein>
<feature type="transmembrane region" description="Helical" evidence="3">
    <location>
        <begin position="239"/>
        <end position="259"/>
    </location>
</feature>
<keyword evidence="3" id="KW-0812">Transmembrane</keyword>
<evidence type="ECO:0000256" key="2">
    <source>
        <dbReference type="ARBA" id="ARBA00022448"/>
    </source>
</evidence>
<dbReference type="Proteomes" id="UP000318554">
    <property type="component" value="Unassembled WGS sequence"/>
</dbReference>
<feature type="transmembrane region" description="Helical" evidence="3">
    <location>
        <begin position="124"/>
        <end position="145"/>
    </location>
</feature>
<gene>
    <name evidence="4" type="ORF">Taqua_01712</name>
</gene>
<keyword evidence="3" id="KW-0472">Membrane</keyword>